<evidence type="ECO:0000313" key="2">
    <source>
        <dbReference type="Proteomes" id="UP000271603"/>
    </source>
</evidence>
<reference evidence="1 2" key="1">
    <citation type="submission" date="2018-12" db="EMBL/GenBank/DDBJ databases">
        <authorList>
            <consortium name="Pathogen Informatics"/>
        </authorList>
    </citation>
    <scope>NUCLEOTIDE SEQUENCE [LARGE SCALE GENOMIC DNA]</scope>
    <source>
        <strain evidence="1 2">NCTC9419</strain>
    </source>
</reference>
<dbReference type="EMBL" id="LR134155">
    <property type="protein sequence ID" value="VEA74152.1"/>
    <property type="molecule type" value="Genomic_DNA"/>
</dbReference>
<protein>
    <submittedName>
        <fullName evidence="1">Uncharacterized protein</fullName>
    </submittedName>
</protein>
<accession>A0A3S4GGZ0</accession>
<gene>
    <name evidence="1" type="ORF">NCTC9419_05801</name>
</gene>
<proteinExistence type="predicted"/>
<sequence length="31" mass="3500">MRLAIIVMVGVLVCLGMMSFLQYVSEQPWGQ</sequence>
<evidence type="ECO:0000313" key="1">
    <source>
        <dbReference type="EMBL" id="VEA74152.1"/>
    </source>
</evidence>
<dbReference type="AlphaFoldDB" id="A0A3S4GGZ0"/>
<organism evidence="1 2">
    <name type="scientific">Serratia rubidaea</name>
    <name type="common">Serratia marinorubra</name>
    <dbReference type="NCBI Taxonomy" id="61652"/>
    <lineage>
        <taxon>Bacteria</taxon>
        <taxon>Pseudomonadati</taxon>
        <taxon>Pseudomonadota</taxon>
        <taxon>Gammaproteobacteria</taxon>
        <taxon>Enterobacterales</taxon>
        <taxon>Yersiniaceae</taxon>
        <taxon>Serratia</taxon>
    </lineage>
</organism>
<dbReference type="Proteomes" id="UP000271603">
    <property type="component" value="Chromosome"/>
</dbReference>
<name>A0A3S4GGZ0_SERRU</name>